<feature type="compositionally biased region" description="Basic and acidic residues" evidence="2">
    <location>
        <begin position="486"/>
        <end position="497"/>
    </location>
</feature>
<feature type="compositionally biased region" description="Polar residues" evidence="2">
    <location>
        <begin position="475"/>
        <end position="484"/>
    </location>
</feature>
<proteinExistence type="predicted"/>
<dbReference type="RefSeq" id="XP_004184329.1">
    <property type="nucleotide sequence ID" value="XM_004184281.1"/>
</dbReference>
<feature type="chain" id="PRO_5003973798" evidence="3">
    <location>
        <begin position="20"/>
        <end position="497"/>
    </location>
</feature>
<evidence type="ECO:0000256" key="1">
    <source>
        <dbReference type="SAM" id="Coils"/>
    </source>
</evidence>
<evidence type="ECO:0000313" key="5">
    <source>
        <dbReference type="Proteomes" id="UP000014680"/>
    </source>
</evidence>
<dbReference type="Proteomes" id="UP000014680">
    <property type="component" value="Unassembled WGS sequence"/>
</dbReference>
<feature type="coiled-coil region" evidence="1">
    <location>
        <begin position="67"/>
        <end position="94"/>
    </location>
</feature>
<feature type="region of interest" description="Disordered" evidence="2">
    <location>
        <begin position="211"/>
        <end position="234"/>
    </location>
</feature>
<dbReference type="AlphaFoldDB" id="L7FM28"/>
<gene>
    <name evidence="4" type="ORF">EIN_310750</name>
</gene>
<evidence type="ECO:0000256" key="2">
    <source>
        <dbReference type="SAM" id="MobiDB-lite"/>
    </source>
</evidence>
<keyword evidence="5" id="KW-1185">Reference proteome</keyword>
<evidence type="ECO:0000256" key="3">
    <source>
        <dbReference type="SAM" id="SignalP"/>
    </source>
</evidence>
<evidence type="ECO:0000313" key="4">
    <source>
        <dbReference type="EMBL" id="ELP84983.1"/>
    </source>
</evidence>
<keyword evidence="3" id="KW-0732">Signal</keyword>
<feature type="signal peptide" evidence="3">
    <location>
        <begin position="1"/>
        <end position="19"/>
    </location>
</feature>
<feature type="compositionally biased region" description="Basic and acidic residues" evidence="2">
    <location>
        <begin position="211"/>
        <end position="227"/>
    </location>
</feature>
<feature type="region of interest" description="Disordered" evidence="2">
    <location>
        <begin position="249"/>
        <end position="291"/>
    </location>
</feature>
<sequence length="497" mass="57482">MFILFIFIFVSCAINPKEAGPDDSIILPENLVTIIHKHYTESFEIIKQLRGLYTDTVGYSYLYEEGMAKAVDEMQSLEDQLIKLLEKILNTRRTTKNEFIQLCLLLSKIYNLHEVHHGYGKYILLLRNNLESISKTTQIDARMKTRLKLYLVLDFNWFLNRRSMLKELSSFIGLLKSGHYLKAQNLVMALVETLKQYPSVETSQTQLREEFLIPKVQQPEKPEDPSEKPSLLKRSSSIGDLIGKELKRERLRRSLSQPTTSSQTPTTAGGVKPSKDSGQEKGAPTKAELEKKKEVEIPKDLMKKIKEIMECLEQMIKNLKSLKSFSFQNQILFTTQFWATAGMMEMNIDDIRNLLVLVEKRGHINIEMMEEWMKNMANHFNLQNLKAGFGNYIFYISRNIEYVNKKYSGNEVMLRKIMKMLLLNDECIEHLLELVDLLATLLQMNNDDAFVNKRYKLVDLLMRIKTENTHLTLKSLSTGKSGAKSTEAKRSPTTEKK</sequence>
<name>L7FM28_ENTIV</name>
<feature type="compositionally biased region" description="Low complexity" evidence="2">
    <location>
        <begin position="254"/>
        <end position="267"/>
    </location>
</feature>
<dbReference type="VEuPathDB" id="AmoebaDB:EIN_310750"/>
<keyword evidence="1" id="KW-0175">Coiled coil</keyword>
<reference evidence="4 5" key="1">
    <citation type="submission" date="2012-10" db="EMBL/GenBank/DDBJ databases">
        <authorList>
            <person name="Zafar N."/>
            <person name="Inman J."/>
            <person name="Hall N."/>
            <person name="Lorenzi H."/>
            <person name="Caler E."/>
        </authorList>
    </citation>
    <scope>NUCLEOTIDE SEQUENCE [LARGE SCALE GENOMIC DNA]</scope>
    <source>
        <strain evidence="4 5">IP1</strain>
    </source>
</reference>
<protein>
    <submittedName>
        <fullName evidence="4">Uncharacterized protein</fullName>
    </submittedName>
</protein>
<feature type="region of interest" description="Disordered" evidence="2">
    <location>
        <begin position="475"/>
        <end position="497"/>
    </location>
</feature>
<dbReference type="EMBL" id="KB207088">
    <property type="protein sequence ID" value="ELP84983.1"/>
    <property type="molecule type" value="Genomic_DNA"/>
</dbReference>
<dbReference type="GeneID" id="14883960"/>
<accession>L7FM28</accession>
<dbReference type="KEGG" id="eiv:EIN_310750"/>
<organism evidence="4 5">
    <name type="scientific">Entamoeba invadens IP1</name>
    <dbReference type="NCBI Taxonomy" id="370355"/>
    <lineage>
        <taxon>Eukaryota</taxon>
        <taxon>Amoebozoa</taxon>
        <taxon>Evosea</taxon>
        <taxon>Archamoebae</taxon>
        <taxon>Mastigamoebida</taxon>
        <taxon>Entamoebidae</taxon>
        <taxon>Entamoeba</taxon>
    </lineage>
</organism>